<evidence type="ECO:0000313" key="4">
    <source>
        <dbReference type="EMBL" id="KAK3364623.1"/>
    </source>
</evidence>
<dbReference type="InterPro" id="IPR046539">
    <property type="entry name" value="DUF6604"/>
</dbReference>
<feature type="chain" id="PRO_5042555000" description="DUF6604 domain-containing protein" evidence="2">
    <location>
        <begin position="28"/>
        <end position="717"/>
    </location>
</feature>
<reference evidence="4" key="2">
    <citation type="submission" date="2023-06" db="EMBL/GenBank/DDBJ databases">
        <authorList>
            <consortium name="Lawrence Berkeley National Laboratory"/>
            <person name="Haridas S."/>
            <person name="Hensen N."/>
            <person name="Bonometti L."/>
            <person name="Westerberg I."/>
            <person name="Brannstrom I.O."/>
            <person name="Guillou S."/>
            <person name="Cros-Aarteil S."/>
            <person name="Calhoun S."/>
            <person name="Kuo A."/>
            <person name="Mondo S."/>
            <person name="Pangilinan J."/>
            <person name="Riley R."/>
            <person name="Labutti K."/>
            <person name="Andreopoulos B."/>
            <person name="Lipzen A."/>
            <person name="Chen C."/>
            <person name="Yanf M."/>
            <person name="Daum C."/>
            <person name="Ng V."/>
            <person name="Clum A."/>
            <person name="Steindorff A."/>
            <person name="Ohm R."/>
            <person name="Martin F."/>
            <person name="Silar P."/>
            <person name="Natvig D."/>
            <person name="Lalanne C."/>
            <person name="Gautier V."/>
            <person name="Ament-Velasquez S.L."/>
            <person name="Kruys A."/>
            <person name="Hutchinson M.I."/>
            <person name="Powell A.J."/>
            <person name="Barry K."/>
            <person name="Miller A.N."/>
            <person name="Grigoriev I.V."/>
            <person name="Debuchy R."/>
            <person name="Gladieux P."/>
            <person name="Thoren M.H."/>
            <person name="Johannesson H."/>
        </authorList>
    </citation>
    <scope>NUCLEOTIDE SEQUENCE</scope>
    <source>
        <strain evidence="4">CBS 955.72</strain>
    </source>
</reference>
<keyword evidence="2" id="KW-0732">Signal</keyword>
<organism evidence="4 5">
    <name type="scientific">Lasiosphaeria hispida</name>
    <dbReference type="NCBI Taxonomy" id="260671"/>
    <lineage>
        <taxon>Eukaryota</taxon>
        <taxon>Fungi</taxon>
        <taxon>Dikarya</taxon>
        <taxon>Ascomycota</taxon>
        <taxon>Pezizomycotina</taxon>
        <taxon>Sordariomycetes</taxon>
        <taxon>Sordariomycetidae</taxon>
        <taxon>Sordariales</taxon>
        <taxon>Lasiosphaeriaceae</taxon>
        <taxon>Lasiosphaeria</taxon>
    </lineage>
</organism>
<dbReference type="AlphaFoldDB" id="A0AAJ0MLG1"/>
<reference evidence="4" key="1">
    <citation type="journal article" date="2023" name="Mol. Phylogenet. Evol.">
        <title>Genome-scale phylogeny and comparative genomics of the fungal order Sordariales.</title>
        <authorList>
            <person name="Hensen N."/>
            <person name="Bonometti L."/>
            <person name="Westerberg I."/>
            <person name="Brannstrom I.O."/>
            <person name="Guillou S."/>
            <person name="Cros-Aarteil S."/>
            <person name="Calhoun S."/>
            <person name="Haridas S."/>
            <person name="Kuo A."/>
            <person name="Mondo S."/>
            <person name="Pangilinan J."/>
            <person name="Riley R."/>
            <person name="LaButti K."/>
            <person name="Andreopoulos B."/>
            <person name="Lipzen A."/>
            <person name="Chen C."/>
            <person name="Yan M."/>
            <person name="Daum C."/>
            <person name="Ng V."/>
            <person name="Clum A."/>
            <person name="Steindorff A."/>
            <person name="Ohm R.A."/>
            <person name="Martin F."/>
            <person name="Silar P."/>
            <person name="Natvig D.O."/>
            <person name="Lalanne C."/>
            <person name="Gautier V."/>
            <person name="Ament-Velasquez S.L."/>
            <person name="Kruys A."/>
            <person name="Hutchinson M.I."/>
            <person name="Powell A.J."/>
            <person name="Barry K."/>
            <person name="Miller A.N."/>
            <person name="Grigoriev I.V."/>
            <person name="Debuchy R."/>
            <person name="Gladieux P."/>
            <person name="Hiltunen Thoren M."/>
            <person name="Johannesson H."/>
        </authorList>
    </citation>
    <scope>NUCLEOTIDE SEQUENCE</scope>
    <source>
        <strain evidence="4">CBS 955.72</strain>
    </source>
</reference>
<evidence type="ECO:0000256" key="2">
    <source>
        <dbReference type="SAM" id="SignalP"/>
    </source>
</evidence>
<evidence type="ECO:0000259" key="3">
    <source>
        <dbReference type="Pfam" id="PF20253"/>
    </source>
</evidence>
<proteinExistence type="predicted"/>
<dbReference type="Proteomes" id="UP001275084">
    <property type="component" value="Unassembled WGS sequence"/>
</dbReference>
<feature type="domain" description="DUF6604" evidence="3">
    <location>
        <begin position="113"/>
        <end position="239"/>
    </location>
</feature>
<dbReference type="Pfam" id="PF20253">
    <property type="entry name" value="DUF6604"/>
    <property type="match status" value="1"/>
</dbReference>
<comment type="caution">
    <text evidence="4">The sequence shown here is derived from an EMBL/GenBank/DDBJ whole genome shotgun (WGS) entry which is preliminary data.</text>
</comment>
<evidence type="ECO:0000313" key="5">
    <source>
        <dbReference type="Proteomes" id="UP001275084"/>
    </source>
</evidence>
<gene>
    <name evidence="4" type="ORF">B0T25DRAFT_599001</name>
</gene>
<evidence type="ECO:0000256" key="1">
    <source>
        <dbReference type="SAM" id="MobiDB-lite"/>
    </source>
</evidence>
<dbReference type="PANTHER" id="PTHR38795">
    <property type="entry name" value="DUF6604 DOMAIN-CONTAINING PROTEIN"/>
    <property type="match status" value="1"/>
</dbReference>
<feature type="region of interest" description="Disordered" evidence="1">
    <location>
        <begin position="144"/>
        <end position="177"/>
    </location>
</feature>
<keyword evidence="5" id="KW-1185">Reference proteome</keyword>
<sequence length="717" mass="80869">MLDLDSFLFSGLCTCFVASWLATTAKGCRYPSDLLVAAGLAEAPYKKPKTRGRAGKKPKPRKTALAAAVDAVKKYTVAIKDFIPLADYIASRKPPITVPDSVAATINRVIQASQDTASSTTTVNHGPTLENLFASLKVYESAEDLEEPLPSPKPPRPPDSEDPEASPQPQVLYEAEPQTSDEDALAAYYMMINDLNIIRSRVGWIWSNYKLGVFDCATAAVATNSAIDLARNVIEEIQPVLKDHRLYELGSEFYTECCFAERHTLEEAVDTQLTSVTYDIANATYMNSYRLLESLLVLDLRHMPLFKHGIYGDYDPTKDRGRMSGLEKFTEDKIVLLEIFTDLVIVKRGVAEMDKTGQIPFDLVFAVQIFLDIHHELRDQASAPFEFMMEQVMFMSNSLQSHLDFHENLKKTDSWPASTDQELRELIKKMYQIKQDPIYKSKAKVCARQGMPVPDEMQPNVLLRYSPVLSGLMLFHFRLELEGMLHESWKDMELVYGVLGGPNLHVGDRPRSPEEYFTRFCLHMGITAAAFANPTMRRRSIGLHSRAGPRSTNPKTVAPLSHRFSNRYRRNIGNLDWTPEDLDDIASRSKYVELVGSLALALQAETMELSFPWLVMHRQCWWVLRGVREECDSLLRAKYTPAYMQRESELPWVVGYIFMAASGMEARVKDMRFLEKAAVAVDAAIAALPDLLIRVLSDKMRLPVRVGGPEPDSDDDE</sequence>
<dbReference type="PANTHER" id="PTHR38795:SF1">
    <property type="entry name" value="DUF6604 DOMAIN-CONTAINING PROTEIN"/>
    <property type="match status" value="1"/>
</dbReference>
<name>A0AAJ0MLG1_9PEZI</name>
<dbReference type="EMBL" id="JAUIQD010000001">
    <property type="protein sequence ID" value="KAK3364623.1"/>
    <property type="molecule type" value="Genomic_DNA"/>
</dbReference>
<protein>
    <recommendedName>
        <fullName evidence="3">DUF6604 domain-containing protein</fullName>
    </recommendedName>
</protein>
<accession>A0AAJ0MLG1</accession>
<feature type="signal peptide" evidence="2">
    <location>
        <begin position="1"/>
        <end position="27"/>
    </location>
</feature>